<evidence type="ECO:0000256" key="1">
    <source>
        <dbReference type="ARBA" id="ARBA00005709"/>
    </source>
</evidence>
<dbReference type="RefSeq" id="WP_082923441.1">
    <property type="nucleotide sequence ID" value="NZ_CP031555.1"/>
</dbReference>
<evidence type="ECO:0000259" key="5">
    <source>
        <dbReference type="Pfam" id="PF00669"/>
    </source>
</evidence>
<feature type="coiled-coil region" evidence="4">
    <location>
        <begin position="354"/>
        <end position="384"/>
    </location>
</feature>
<evidence type="ECO:0000256" key="2">
    <source>
        <dbReference type="ARBA" id="ARBA00023143"/>
    </source>
</evidence>
<reference evidence="7 8" key="1">
    <citation type="submission" date="2018-08" db="EMBL/GenBank/DDBJ databases">
        <title>Complete genome sequence of type strain Thalassospira indica MCCC 1A01103T, isolated from isolated from deep seawater of the Indian Ocean.</title>
        <authorList>
            <person name="Liu Y."/>
        </authorList>
    </citation>
    <scope>NUCLEOTIDE SEQUENCE [LARGE SCALE GENOMIC DNA]</scope>
    <source>
        <strain evidence="7 8">PB8BT</strain>
    </source>
</reference>
<evidence type="ECO:0000256" key="4">
    <source>
        <dbReference type="SAM" id="Coils"/>
    </source>
</evidence>
<name>A0ABM6Y1W9_9PROT</name>
<keyword evidence="8" id="KW-1185">Reference proteome</keyword>
<proteinExistence type="inferred from homology"/>
<feature type="domain" description="Flagellin C-terminal" evidence="6">
    <location>
        <begin position="362"/>
        <end position="446"/>
    </location>
</feature>
<dbReference type="PRINTS" id="PR00207">
    <property type="entry name" value="FLAGELLIN"/>
</dbReference>
<dbReference type="Proteomes" id="UP000256971">
    <property type="component" value="Chromosome"/>
</dbReference>
<dbReference type="Gene3D" id="6.10.10.10">
    <property type="entry name" value="Flagellar export chaperone, C-terminal domain"/>
    <property type="match status" value="1"/>
</dbReference>
<dbReference type="Gene3D" id="1.20.1330.10">
    <property type="entry name" value="f41 fragment of flagellin, N-terminal domain"/>
    <property type="match status" value="2"/>
</dbReference>
<keyword evidence="7" id="KW-0969">Cilium</keyword>
<dbReference type="Gene3D" id="3.30.70.2120">
    <property type="match status" value="1"/>
</dbReference>
<feature type="domain" description="Flagellin N-terminal" evidence="5">
    <location>
        <begin position="7"/>
        <end position="138"/>
    </location>
</feature>
<protein>
    <recommendedName>
        <fullName evidence="3">Flagellin</fullName>
    </recommendedName>
</protein>
<dbReference type="PANTHER" id="PTHR42792">
    <property type="entry name" value="FLAGELLIN"/>
    <property type="match status" value="1"/>
</dbReference>
<evidence type="ECO:0000256" key="3">
    <source>
        <dbReference type="RuleBase" id="RU362073"/>
    </source>
</evidence>
<keyword evidence="4" id="KW-0175">Coiled coil</keyword>
<dbReference type="PANTHER" id="PTHR42792:SF2">
    <property type="entry name" value="FLAGELLIN"/>
    <property type="match status" value="1"/>
</dbReference>
<dbReference type="InterPro" id="IPR046358">
    <property type="entry name" value="Flagellin_C"/>
</dbReference>
<comment type="subcellular location">
    <subcellularLocation>
        <location evidence="3">Secreted</location>
    </subcellularLocation>
    <subcellularLocation>
        <location evidence="3">Bacterial flagellum</location>
    </subcellularLocation>
</comment>
<dbReference type="Pfam" id="PF00700">
    <property type="entry name" value="Flagellin_C"/>
    <property type="match status" value="1"/>
</dbReference>
<dbReference type="InterPro" id="IPR001492">
    <property type="entry name" value="Flagellin"/>
</dbReference>
<sequence length="448" mass="46687">MALNIISNYAANVAHRNLTASDTMATRSLAKLSSGTRVVSARDDAASMAIGARLNATTESLKTATVNVNQANSMLQIADGGMATIDNILVRMKTLAVQASSGNLSDTERGFLNDEFVQLREEIDRISSSTNFNGIQLLGDGGDVAINFDDLASGASGAALVPAAGFDRFAITDNNYWATDANDSGVTDNNFQVSINEGTAGQVIMTVTATIDGTIDRVQSIDVTDYASGGTTAIGAGENATLNFDELGLTFTVNTNFSETVTYVEAGTAGSQDFGSDASFGAAGVNSTLNTVNMAADNGQQLQQTVDFQVGAGNTANDRLAIEFTAVDSETLGSGANGAQTSIADLTDNAIDTAANAQNAVEVVSRAIDDLQRARANIGTYQNRLDFAGQNLASTQENTESARSTLLDLDVASEMTNFTSKQILVQSGVAMLAQANQMPQNLLRLLQG</sequence>
<dbReference type="EMBL" id="CP031555">
    <property type="protein sequence ID" value="AXO15832.1"/>
    <property type="molecule type" value="Genomic_DNA"/>
</dbReference>
<dbReference type="Pfam" id="PF00669">
    <property type="entry name" value="Flagellin_N"/>
    <property type="match status" value="1"/>
</dbReference>
<keyword evidence="3" id="KW-0964">Secreted</keyword>
<keyword evidence="7" id="KW-0966">Cell projection</keyword>
<evidence type="ECO:0000259" key="6">
    <source>
        <dbReference type="Pfam" id="PF00700"/>
    </source>
</evidence>
<dbReference type="InterPro" id="IPR001029">
    <property type="entry name" value="Flagellin_N"/>
</dbReference>
<comment type="function">
    <text evidence="3">Flagellin is the subunit protein which polymerizes to form the filaments of bacterial flagella.</text>
</comment>
<dbReference type="SUPFAM" id="SSF64518">
    <property type="entry name" value="Phase 1 flagellin"/>
    <property type="match status" value="1"/>
</dbReference>
<comment type="similarity">
    <text evidence="1 3">Belongs to the bacterial flagellin family.</text>
</comment>
<keyword evidence="7" id="KW-0282">Flagellum</keyword>
<accession>A0ABM6Y1W9</accession>
<organism evidence="7 8">
    <name type="scientific">Thalassospira indica</name>
    <dbReference type="NCBI Taxonomy" id="1891279"/>
    <lineage>
        <taxon>Bacteria</taxon>
        <taxon>Pseudomonadati</taxon>
        <taxon>Pseudomonadota</taxon>
        <taxon>Alphaproteobacteria</taxon>
        <taxon>Rhodospirillales</taxon>
        <taxon>Thalassospiraceae</taxon>
        <taxon>Thalassospira</taxon>
    </lineage>
</organism>
<keyword evidence="2 3" id="KW-0975">Bacterial flagellum</keyword>
<evidence type="ECO:0000313" key="7">
    <source>
        <dbReference type="EMBL" id="AXO15832.1"/>
    </source>
</evidence>
<gene>
    <name evidence="7" type="ORF">DY252_17605</name>
</gene>
<dbReference type="InterPro" id="IPR042187">
    <property type="entry name" value="Flagellin_C_sub2"/>
</dbReference>
<evidence type="ECO:0000313" key="8">
    <source>
        <dbReference type="Proteomes" id="UP000256971"/>
    </source>
</evidence>